<dbReference type="Pfam" id="PF00847">
    <property type="entry name" value="AP2"/>
    <property type="match status" value="1"/>
</dbReference>
<dbReference type="InterPro" id="IPR001471">
    <property type="entry name" value="AP2/ERF_dom"/>
</dbReference>
<dbReference type="CDD" id="cd00018">
    <property type="entry name" value="AP2"/>
    <property type="match status" value="1"/>
</dbReference>
<keyword evidence="2" id="KW-0805">Transcription regulation</keyword>
<feature type="region of interest" description="Disordered" evidence="6">
    <location>
        <begin position="215"/>
        <end position="239"/>
    </location>
</feature>
<dbReference type="EMBL" id="AMZH03016550">
    <property type="protein sequence ID" value="RRT44300.1"/>
    <property type="molecule type" value="Genomic_DNA"/>
</dbReference>
<proteinExistence type="predicted"/>
<evidence type="ECO:0000256" key="1">
    <source>
        <dbReference type="ARBA" id="ARBA00004123"/>
    </source>
</evidence>
<comment type="subcellular location">
    <subcellularLocation>
        <location evidence="1">Nucleus</location>
    </subcellularLocation>
</comment>
<dbReference type="SUPFAM" id="SSF54171">
    <property type="entry name" value="DNA-binding domain"/>
    <property type="match status" value="1"/>
</dbReference>
<keyword evidence="5" id="KW-0539">Nucleus</keyword>
<feature type="compositionally biased region" description="Basic residues" evidence="6">
    <location>
        <begin position="222"/>
        <end position="232"/>
    </location>
</feature>
<feature type="domain" description="AP2/ERF" evidence="7">
    <location>
        <begin position="327"/>
        <end position="384"/>
    </location>
</feature>
<dbReference type="Proteomes" id="UP000287651">
    <property type="component" value="Unassembled WGS sequence"/>
</dbReference>
<evidence type="ECO:0000256" key="6">
    <source>
        <dbReference type="SAM" id="MobiDB-lite"/>
    </source>
</evidence>
<dbReference type="PRINTS" id="PR00367">
    <property type="entry name" value="ETHRSPELEMNT"/>
</dbReference>
<feature type="region of interest" description="Disordered" evidence="6">
    <location>
        <begin position="294"/>
        <end position="321"/>
    </location>
</feature>
<dbReference type="InterPro" id="IPR016177">
    <property type="entry name" value="DNA-bd_dom_sf"/>
</dbReference>
<dbReference type="GO" id="GO:0003700">
    <property type="term" value="F:DNA-binding transcription factor activity"/>
    <property type="evidence" value="ECO:0007669"/>
    <property type="project" value="InterPro"/>
</dbReference>
<dbReference type="InterPro" id="IPR036955">
    <property type="entry name" value="AP2/ERF_dom_sf"/>
</dbReference>
<dbReference type="SMART" id="SM00380">
    <property type="entry name" value="AP2"/>
    <property type="match status" value="1"/>
</dbReference>
<protein>
    <recommendedName>
        <fullName evidence="7">AP2/ERF domain-containing protein</fullName>
    </recommendedName>
</protein>
<dbReference type="AlphaFoldDB" id="A0A426XY57"/>
<dbReference type="PANTHER" id="PTHR31194:SF202">
    <property type="entry name" value="ETHYLENE-RESPONSIVE TRANSCRIPTION FACTOR ERF070"/>
    <property type="match status" value="1"/>
</dbReference>
<evidence type="ECO:0000256" key="4">
    <source>
        <dbReference type="ARBA" id="ARBA00023163"/>
    </source>
</evidence>
<organism evidence="8 9">
    <name type="scientific">Ensete ventricosum</name>
    <name type="common">Abyssinian banana</name>
    <name type="synonym">Musa ensete</name>
    <dbReference type="NCBI Taxonomy" id="4639"/>
    <lineage>
        <taxon>Eukaryota</taxon>
        <taxon>Viridiplantae</taxon>
        <taxon>Streptophyta</taxon>
        <taxon>Embryophyta</taxon>
        <taxon>Tracheophyta</taxon>
        <taxon>Spermatophyta</taxon>
        <taxon>Magnoliopsida</taxon>
        <taxon>Liliopsida</taxon>
        <taxon>Zingiberales</taxon>
        <taxon>Musaceae</taxon>
        <taxon>Ensete</taxon>
    </lineage>
</organism>
<keyword evidence="3" id="KW-0238">DNA-binding</keyword>
<evidence type="ECO:0000313" key="9">
    <source>
        <dbReference type="Proteomes" id="UP000287651"/>
    </source>
</evidence>
<gene>
    <name evidence="8" type="ORF">B296_00020054</name>
</gene>
<reference evidence="8 9" key="1">
    <citation type="journal article" date="2014" name="Agronomy (Basel)">
        <title>A Draft Genome Sequence for Ensete ventricosum, the Drought-Tolerant Tree Against Hunger.</title>
        <authorList>
            <person name="Harrison J."/>
            <person name="Moore K.A."/>
            <person name="Paszkiewicz K."/>
            <person name="Jones T."/>
            <person name="Grant M."/>
            <person name="Ambacheew D."/>
            <person name="Muzemil S."/>
            <person name="Studholme D.J."/>
        </authorList>
    </citation>
    <scope>NUCLEOTIDE SEQUENCE [LARGE SCALE GENOMIC DNA]</scope>
</reference>
<evidence type="ECO:0000256" key="5">
    <source>
        <dbReference type="ARBA" id="ARBA00023242"/>
    </source>
</evidence>
<dbReference type="InterPro" id="IPR050913">
    <property type="entry name" value="AP2/ERF_ERF"/>
</dbReference>
<name>A0A426XY57_ENSVE</name>
<evidence type="ECO:0000256" key="2">
    <source>
        <dbReference type="ARBA" id="ARBA00023015"/>
    </source>
</evidence>
<evidence type="ECO:0000259" key="7">
    <source>
        <dbReference type="PROSITE" id="PS51032"/>
    </source>
</evidence>
<comment type="caution">
    <text evidence="8">The sequence shown here is derived from an EMBL/GenBank/DDBJ whole genome shotgun (WGS) entry which is preliminary data.</text>
</comment>
<dbReference type="GO" id="GO:0003677">
    <property type="term" value="F:DNA binding"/>
    <property type="evidence" value="ECO:0007669"/>
    <property type="project" value="UniProtKB-KW"/>
</dbReference>
<dbReference type="PANTHER" id="PTHR31194">
    <property type="entry name" value="SHN SHINE , DNA BINDING / TRANSCRIPTION FACTOR"/>
    <property type="match status" value="1"/>
</dbReference>
<evidence type="ECO:0000313" key="8">
    <source>
        <dbReference type="EMBL" id="RRT44300.1"/>
    </source>
</evidence>
<accession>A0A426XY57</accession>
<dbReference type="PROSITE" id="PS51032">
    <property type="entry name" value="AP2_ERF"/>
    <property type="match status" value="1"/>
</dbReference>
<sequence length="510" mass="56323">MIEGWSASIPVRSDGTSVEFQEEESRVSPRSSLRAARGISFLRCVFPNSCCCVDLCVLKWAVGTGCLNHMGRSTEFTCPFTGKKARGLRGFTCSPHGNSDREVRPRDSQEEVFPRKPTHHLTCEAIEPAERGRGEIERELRRRGAVWNLCRLVPSIYCFSVLEVSELWIGNCVLLVSSLVSSSCSSSPSYPPTRSGRRGGIRCNMQEMAPYERLCGKQHDKPLRRRGKKQRHRTDATSQLESRLVARRIRVVFDDPDATESSDDEGMNYSFRKKRAVHEFSVLPTFPFSLLQASSEESSGRKPQNPRRPKVKTLGSVNLTSGTSPVKFKGVRQRPWGKWAAEIRDPIRGVRIWLGTYDTAEAAAAAYAAAGLRFLSEKKILSADVSSNSTTTSTSSCASMGSDAVAVAAPPSPSSVLDISASAIAEDGQVSPEKTSPARRFPELLMEQQLASPFLLESAFPFESDLFVQSVLLDDEFVPLECLPTFDDEIVGDDFPSLEALSQLMDFDLC</sequence>
<dbReference type="GO" id="GO:0005634">
    <property type="term" value="C:nucleus"/>
    <property type="evidence" value="ECO:0007669"/>
    <property type="project" value="UniProtKB-SubCell"/>
</dbReference>
<dbReference type="Gene3D" id="3.30.730.10">
    <property type="entry name" value="AP2/ERF domain"/>
    <property type="match status" value="1"/>
</dbReference>
<evidence type="ECO:0000256" key="3">
    <source>
        <dbReference type="ARBA" id="ARBA00023125"/>
    </source>
</evidence>
<keyword evidence="4" id="KW-0804">Transcription</keyword>